<dbReference type="AlphaFoldDB" id="A0AAW7ZF63"/>
<reference evidence="10" key="1">
    <citation type="journal article" date="2023" name="J. Hazard. Mater.">
        <title>Anaerobic biodegradation of pyrene and benzo[a]pyrene by a new sulfate-reducing Desulforamulus aquiferis strain DSA.</title>
        <authorList>
            <person name="Zhang Z."/>
            <person name="Sun J."/>
            <person name="Gong X."/>
            <person name="Wang C."/>
            <person name="Wang H."/>
        </authorList>
    </citation>
    <scope>NUCLEOTIDE SEQUENCE</scope>
    <source>
        <strain evidence="10">DSA</strain>
    </source>
</reference>
<dbReference type="NCBIfam" id="TIGR02887">
    <property type="entry name" value="spore_ger_x_C"/>
    <property type="match status" value="1"/>
</dbReference>
<dbReference type="InterPro" id="IPR008844">
    <property type="entry name" value="Spore_GerAC-like"/>
</dbReference>
<comment type="similarity">
    <text evidence="2">Belongs to the GerABKC lipoprotein family.</text>
</comment>
<feature type="domain" description="Spore germination protein N-terminal" evidence="9">
    <location>
        <begin position="23"/>
        <end position="195"/>
    </location>
</feature>
<dbReference type="PANTHER" id="PTHR35789:SF1">
    <property type="entry name" value="SPORE GERMINATION PROTEIN B3"/>
    <property type="match status" value="1"/>
</dbReference>
<dbReference type="PANTHER" id="PTHR35789">
    <property type="entry name" value="SPORE GERMINATION PROTEIN B3"/>
    <property type="match status" value="1"/>
</dbReference>
<feature type="domain" description="Spore germination GerAC-like C-terminal" evidence="8">
    <location>
        <begin position="229"/>
        <end position="391"/>
    </location>
</feature>
<evidence type="ECO:0000256" key="3">
    <source>
        <dbReference type="ARBA" id="ARBA00022544"/>
    </source>
</evidence>
<evidence type="ECO:0000256" key="6">
    <source>
        <dbReference type="ARBA" id="ARBA00023139"/>
    </source>
</evidence>
<dbReference type="Pfam" id="PF25198">
    <property type="entry name" value="Spore_GerAC_N"/>
    <property type="match status" value="1"/>
</dbReference>
<proteinExistence type="inferred from homology"/>
<evidence type="ECO:0000256" key="1">
    <source>
        <dbReference type="ARBA" id="ARBA00004635"/>
    </source>
</evidence>
<dbReference type="GO" id="GO:0016020">
    <property type="term" value="C:membrane"/>
    <property type="evidence" value="ECO:0007669"/>
    <property type="project" value="UniProtKB-SubCell"/>
</dbReference>
<dbReference type="InterPro" id="IPR038501">
    <property type="entry name" value="Spore_GerAC_C_sf"/>
</dbReference>
<sequence>MRIYSLRLLFIIIFSLLFTGCWDIRQPEEAGIVIGMGLDRENDGTIVVIAQTVRPQQPGAGGVEGGGGQDPKPFHNWYATGETVFDAVRNLSLLSPNMMFFAHNQVYIFSERLARGGVLEVLDFLERDPEIKQSGWVVIARGELNDVMQSSEFGQQAPAQMLSDILSLHPRNTKYAPSTLADFLQALNTPNAGAYAAGVTYFKGVMKDQEEMSRTTAEARRPYELRVSETAIFKEDKLVGWFNPMEGKGLLWIRGELQQGIIVFPFEGKTLSYEVFGSSAKVKPLVKDGRLVMSIEIKARGNLGEASPGIYALDEQRLKEMEKSLGQAITEQINATVNKAQELNSDVLGFGGAVHRKFPQQWNKELGAQWNDIFSNLEVEVLVRAEIKGLGLITTSVNPRSKQ</sequence>
<gene>
    <name evidence="10" type="ORF">P6N53_12880</name>
</gene>
<dbReference type="GO" id="GO:0009847">
    <property type="term" value="P:spore germination"/>
    <property type="evidence" value="ECO:0007669"/>
    <property type="project" value="InterPro"/>
</dbReference>
<keyword evidence="6" id="KW-0564">Palmitate</keyword>
<evidence type="ECO:0000259" key="8">
    <source>
        <dbReference type="Pfam" id="PF05504"/>
    </source>
</evidence>
<name>A0AAW7ZF63_9FIRM</name>
<evidence type="ECO:0000256" key="7">
    <source>
        <dbReference type="ARBA" id="ARBA00023288"/>
    </source>
</evidence>
<keyword evidence="11" id="KW-1185">Reference proteome</keyword>
<keyword evidence="3" id="KW-0309">Germination</keyword>
<reference evidence="10" key="2">
    <citation type="submission" date="2023-03" db="EMBL/GenBank/DDBJ databases">
        <authorList>
            <person name="Zhang Z."/>
        </authorList>
    </citation>
    <scope>NUCLEOTIDE SEQUENCE</scope>
    <source>
        <strain evidence="10">DSA</strain>
    </source>
</reference>
<dbReference type="InterPro" id="IPR046953">
    <property type="entry name" value="Spore_GerAC-like_C"/>
</dbReference>
<organism evidence="10 11">
    <name type="scientific">Desulforamulus aquiferis</name>
    <dbReference type="NCBI Taxonomy" id="1397668"/>
    <lineage>
        <taxon>Bacteria</taxon>
        <taxon>Bacillati</taxon>
        <taxon>Bacillota</taxon>
        <taxon>Clostridia</taxon>
        <taxon>Eubacteriales</taxon>
        <taxon>Peptococcaceae</taxon>
        <taxon>Desulforamulus</taxon>
    </lineage>
</organism>
<dbReference type="EMBL" id="JARPTC010000019">
    <property type="protein sequence ID" value="MDO7788120.1"/>
    <property type="molecule type" value="Genomic_DNA"/>
</dbReference>
<dbReference type="Proteomes" id="UP001172911">
    <property type="component" value="Unassembled WGS sequence"/>
</dbReference>
<evidence type="ECO:0000256" key="4">
    <source>
        <dbReference type="ARBA" id="ARBA00022729"/>
    </source>
</evidence>
<accession>A0AAW7ZF63</accession>
<evidence type="ECO:0000256" key="5">
    <source>
        <dbReference type="ARBA" id="ARBA00023136"/>
    </source>
</evidence>
<evidence type="ECO:0000313" key="11">
    <source>
        <dbReference type="Proteomes" id="UP001172911"/>
    </source>
</evidence>
<comment type="caution">
    <text evidence="10">The sequence shown here is derived from an EMBL/GenBank/DDBJ whole genome shotgun (WGS) entry which is preliminary data.</text>
</comment>
<dbReference type="Gene3D" id="3.30.300.210">
    <property type="entry name" value="Nutrient germinant receptor protein C, domain 3"/>
    <property type="match status" value="1"/>
</dbReference>
<keyword evidence="7" id="KW-0449">Lipoprotein</keyword>
<protein>
    <submittedName>
        <fullName evidence="10">Ger(X)C family spore germination protein</fullName>
    </submittedName>
</protein>
<dbReference type="InterPro" id="IPR057336">
    <property type="entry name" value="GerAC_N"/>
</dbReference>
<comment type="subcellular location">
    <subcellularLocation>
        <location evidence="1">Membrane</location>
        <topology evidence="1">Lipid-anchor</topology>
    </subcellularLocation>
</comment>
<keyword evidence="5" id="KW-0472">Membrane</keyword>
<evidence type="ECO:0000259" key="9">
    <source>
        <dbReference type="Pfam" id="PF25198"/>
    </source>
</evidence>
<dbReference type="PROSITE" id="PS51257">
    <property type="entry name" value="PROKAR_LIPOPROTEIN"/>
    <property type="match status" value="1"/>
</dbReference>
<keyword evidence="4" id="KW-0732">Signal</keyword>
<evidence type="ECO:0000313" key="10">
    <source>
        <dbReference type="EMBL" id="MDO7788120.1"/>
    </source>
</evidence>
<dbReference type="Pfam" id="PF05504">
    <property type="entry name" value="Spore_GerAC"/>
    <property type="match status" value="1"/>
</dbReference>
<dbReference type="Gene3D" id="6.20.190.10">
    <property type="entry name" value="Nutrient germinant receptor protein C, domain 1"/>
    <property type="match status" value="1"/>
</dbReference>
<evidence type="ECO:0000256" key="2">
    <source>
        <dbReference type="ARBA" id="ARBA00007886"/>
    </source>
</evidence>
<dbReference type="RefSeq" id="WP_304543756.1">
    <property type="nucleotide sequence ID" value="NZ_JARPTC010000019.1"/>
</dbReference>